<name>A0A9W6JG38_9HYPH</name>
<dbReference type="InterPro" id="IPR016166">
    <property type="entry name" value="FAD-bd_PCMH"/>
</dbReference>
<dbReference type="Proteomes" id="UP001143364">
    <property type="component" value="Unassembled WGS sequence"/>
</dbReference>
<protein>
    <submittedName>
        <fullName evidence="2">FAD-binding molybdopterin dehydrogenase</fullName>
    </submittedName>
</protein>
<dbReference type="Gene3D" id="3.30.465.10">
    <property type="match status" value="1"/>
</dbReference>
<sequence length="274" mass="29051">MDLNAVEQVIAPSVRAELPPWRAGDAFLAGGTWLFSEPQPELRRLVDLAALRWPPFAVTPEGLILSATCTLAELDRIEAPADWRAMSVIAPCRAALVGSFKVWAQATVGGNLCLALPAAPMAALAAALDGDCRVWAPDGAERTIPARAFILGPRRTALSEGEALREIRFPVQALKRRAALRRASLSPLGRSAALLIGTLDETSGAFALTVAAATPRPLRLDFARVPAALDLREALEGAAEAVGWHGDVHGAPAWRRHMTLLLAEEIRAGFGAAA</sequence>
<dbReference type="PROSITE" id="PS51387">
    <property type="entry name" value="FAD_PCMH"/>
    <property type="match status" value="1"/>
</dbReference>
<dbReference type="InterPro" id="IPR016169">
    <property type="entry name" value="FAD-bd_PCMH_sub2"/>
</dbReference>
<dbReference type="GO" id="GO:0016491">
    <property type="term" value="F:oxidoreductase activity"/>
    <property type="evidence" value="ECO:0007669"/>
    <property type="project" value="InterPro"/>
</dbReference>
<dbReference type="InterPro" id="IPR002346">
    <property type="entry name" value="Mopterin_DH_FAD-bd"/>
</dbReference>
<dbReference type="GO" id="GO:0071949">
    <property type="term" value="F:FAD binding"/>
    <property type="evidence" value="ECO:0007669"/>
    <property type="project" value="InterPro"/>
</dbReference>
<dbReference type="InterPro" id="IPR051312">
    <property type="entry name" value="Diverse_Substr_Oxidored"/>
</dbReference>
<proteinExistence type="predicted"/>
<dbReference type="Pfam" id="PF00941">
    <property type="entry name" value="FAD_binding_5"/>
    <property type="match status" value="1"/>
</dbReference>
<dbReference type="PANTHER" id="PTHR42659">
    <property type="entry name" value="XANTHINE DEHYDROGENASE SUBUNIT C-RELATED"/>
    <property type="match status" value="1"/>
</dbReference>
<gene>
    <name evidence="2" type="ORF">GCM10008171_04990</name>
</gene>
<accession>A0A9W6JG38</accession>
<organism evidence="2 3">
    <name type="scientific">Methylopila jiangsuensis</name>
    <dbReference type="NCBI Taxonomy" id="586230"/>
    <lineage>
        <taxon>Bacteria</taxon>
        <taxon>Pseudomonadati</taxon>
        <taxon>Pseudomonadota</taxon>
        <taxon>Alphaproteobacteria</taxon>
        <taxon>Hyphomicrobiales</taxon>
        <taxon>Methylopilaceae</taxon>
        <taxon>Methylopila</taxon>
    </lineage>
</organism>
<reference evidence="2" key="1">
    <citation type="journal article" date="2014" name="Int. J. Syst. Evol. Microbiol.">
        <title>Complete genome sequence of Corynebacterium casei LMG S-19264T (=DSM 44701T), isolated from a smear-ripened cheese.</title>
        <authorList>
            <consortium name="US DOE Joint Genome Institute (JGI-PGF)"/>
            <person name="Walter F."/>
            <person name="Albersmeier A."/>
            <person name="Kalinowski J."/>
            <person name="Ruckert C."/>
        </authorList>
    </citation>
    <scope>NUCLEOTIDE SEQUENCE</scope>
    <source>
        <strain evidence="2">VKM B-2555</strain>
    </source>
</reference>
<evidence type="ECO:0000313" key="3">
    <source>
        <dbReference type="Proteomes" id="UP001143364"/>
    </source>
</evidence>
<dbReference type="SUPFAM" id="SSF56176">
    <property type="entry name" value="FAD-binding/transporter-associated domain-like"/>
    <property type="match status" value="1"/>
</dbReference>
<dbReference type="PANTHER" id="PTHR42659:SF9">
    <property type="entry name" value="XANTHINE DEHYDROGENASE FAD-BINDING SUBUNIT XDHB-RELATED"/>
    <property type="match status" value="1"/>
</dbReference>
<evidence type="ECO:0000259" key="1">
    <source>
        <dbReference type="PROSITE" id="PS51387"/>
    </source>
</evidence>
<feature type="domain" description="FAD-binding PCMH-type" evidence="1">
    <location>
        <begin position="1"/>
        <end position="174"/>
    </location>
</feature>
<dbReference type="EMBL" id="BSFK01000005">
    <property type="protein sequence ID" value="GLK75245.1"/>
    <property type="molecule type" value="Genomic_DNA"/>
</dbReference>
<dbReference type="RefSeq" id="WP_271203207.1">
    <property type="nucleotide sequence ID" value="NZ_BSFK01000005.1"/>
</dbReference>
<comment type="caution">
    <text evidence="2">The sequence shown here is derived from an EMBL/GenBank/DDBJ whole genome shotgun (WGS) entry which is preliminary data.</text>
</comment>
<evidence type="ECO:0000313" key="2">
    <source>
        <dbReference type="EMBL" id="GLK75245.1"/>
    </source>
</evidence>
<dbReference type="AlphaFoldDB" id="A0A9W6JG38"/>
<reference evidence="2" key="2">
    <citation type="submission" date="2023-01" db="EMBL/GenBank/DDBJ databases">
        <authorList>
            <person name="Sun Q."/>
            <person name="Evtushenko L."/>
        </authorList>
    </citation>
    <scope>NUCLEOTIDE SEQUENCE</scope>
    <source>
        <strain evidence="2">VKM B-2555</strain>
    </source>
</reference>
<keyword evidence="3" id="KW-1185">Reference proteome</keyword>
<dbReference type="InterPro" id="IPR036318">
    <property type="entry name" value="FAD-bd_PCMH-like_sf"/>
</dbReference>